<dbReference type="PANTHER" id="PTHR10907:SF47">
    <property type="entry name" value="REGUCALCIN"/>
    <property type="match status" value="1"/>
</dbReference>
<accession>A0ABW0Q7A4</accession>
<keyword evidence="3" id="KW-0378">Hydrolase</keyword>
<dbReference type="PRINTS" id="PR01790">
    <property type="entry name" value="SMP30FAMILY"/>
</dbReference>
<feature type="domain" description="SMP-30/Gluconolactonase/LRE-like region" evidence="2">
    <location>
        <begin position="13"/>
        <end position="274"/>
    </location>
</feature>
<dbReference type="SUPFAM" id="SSF63829">
    <property type="entry name" value="Calcium-dependent phosphotriesterase"/>
    <property type="match status" value="1"/>
</dbReference>
<evidence type="ECO:0000259" key="2">
    <source>
        <dbReference type="Pfam" id="PF08450"/>
    </source>
</evidence>
<name>A0ABW0Q7A4_9BURK</name>
<dbReference type="InterPro" id="IPR011042">
    <property type="entry name" value="6-blade_b-propeller_TolB-like"/>
</dbReference>
<evidence type="ECO:0000313" key="4">
    <source>
        <dbReference type="Proteomes" id="UP001596084"/>
    </source>
</evidence>
<dbReference type="Proteomes" id="UP001596084">
    <property type="component" value="Unassembled WGS sequence"/>
</dbReference>
<organism evidence="3 4">
    <name type="scientific">Polaromonas jejuensis</name>
    <dbReference type="NCBI Taxonomy" id="457502"/>
    <lineage>
        <taxon>Bacteria</taxon>
        <taxon>Pseudomonadati</taxon>
        <taxon>Pseudomonadota</taxon>
        <taxon>Betaproteobacteria</taxon>
        <taxon>Burkholderiales</taxon>
        <taxon>Comamonadaceae</taxon>
        <taxon>Polaromonas</taxon>
    </lineage>
</organism>
<protein>
    <submittedName>
        <fullName evidence="3">SMP-30/gluconolactonase/LRE family protein</fullName>
        <ecNumber evidence="3">3.1.1.99</ecNumber>
    </submittedName>
</protein>
<dbReference type="EMBL" id="JBHSMX010000010">
    <property type="protein sequence ID" value="MFC5520313.1"/>
    <property type="molecule type" value="Genomic_DNA"/>
</dbReference>
<evidence type="ECO:0000313" key="3">
    <source>
        <dbReference type="EMBL" id="MFC5520313.1"/>
    </source>
</evidence>
<dbReference type="GO" id="GO:0016787">
    <property type="term" value="F:hydrolase activity"/>
    <property type="evidence" value="ECO:0007669"/>
    <property type="project" value="UniProtKB-KW"/>
</dbReference>
<dbReference type="Gene3D" id="2.120.10.30">
    <property type="entry name" value="TolB, C-terminal domain"/>
    <property type="match status" value="1"/>
</dbReference>
<keyword evidence="4" id="KW-1185">Reference proteome</keyword>
<reference evidence="4" key="1">
    <citation type="journal article" date="2019" name="Int. J. Syst. Evol. Microbiol.">
        <title>The Global Catalogue of Microorganisms (GCM) 10K type strain sequencing project: providing services to taxonomists for standard genome sequencing and annotation.</title>
        <authorList>
            <consortium name="The Broad Institute Genomics Platform"/>
            <consortium name="The Broad Institute Genome Sequencing Center for Infectious Disease"/>
            <person name="Wu L."/>
            <person name="Ma J."/>
        </authorList>
    </citation>
    <scope>NUCLEOTIDE SEQUENCE [LARGE SCALE GENOMIC DNA]</scope>
    <source>
        <strain evidence="4">CGMCC 4.7277</strain>
    </source>
</reference>
<dbReference type="InterPro" id="IPR005511">
    <property type="entry name" value="SMP-30"/>
</dbReference>
<comment type="similarity">
    <text evidence="1">Belongs to the SMP-30/CGR1 family.</text>
</comment>
<proteinExistence type="inferred from homology"/>
<comment type="caution">
    <text evidence="3">The sequence shown here is derived from an EMBL/GenBank/DDBJ whole genome shotgun (WGS) entry which is preliminary data.</text>
</comment>
<dbReference type="RefSeq" id="WP_068835222.1">
    <property type="nucleotide sequence ID" value="NZ_JBHSMX010000010.1"/>
</dbReference>
<gene>
    <name evidence="3" type="ORF">ACFPP7_05205</name>
</gene>
<dbReference type="Pfam" id="PF08450">
    <property type="entry name" value="SGL"/>
    <property type="match status" value="1"/>
</dbReference>
<dbReference type="PANTHER" id="PTHR10907">
    <property type="entry name" value="REGUCALCIN"/>
    <property type="match status" value="1"/>
</dbReference>
<dbReference type="InterPro" id="IPR013658">
    <property type="entry name" value="SGL"/>
</dbReference>
<dbReference type="EC" id="3.1.1.99" evidence="3"/>
<sequence>MTWQTVVAPPSELGESPFWHPDEQRLYWVDIPGRRIHRCNVLTGTVESWAMPSEPGSIAPAQTQGEASGLVIALRDGIYRARQWGGPLQRLMLADHDTATTRFNDGKADPMGRFWAGTMYEPRDADKAQLFSLDCRDGQAPVVEIKAGNAIIANGLAWSPDTSTVYWTDTPRHTIRAWDWDGNSNAMTNARVFAQWPGKPEGWQPGMPGYGGRPDGAAVDALGNYYVAMFEGGRLLKLSPAGQLLADIPVPARCPTMPCFGGDDLQTLYLTTARYNRPQQELQAWPDSGCVFSMRVEVPGLPVNFFKD</sequence>
<evidence type="ECO:0000256" key="1">
    <source>
        <dbReference type="ARBA" id="ARBA00008853"/>
    </source>
</evidence>